<evidence type="ECO:0000256" key="1">
    <source>
        <dbReference type="ARBA" id="ARBA00005369"/>
    </source>
</evidence>
<dbReference type="InterPro" id="IPR000682">
    <property type="entry name" value="PCMT"/>
</dbReference>
<name>A0ABQ0CBC8_9PROT</name>
<comment type="similarity">
    <text evidence="1">Belongs to the methyltransferase superfamily. L-isoaspartyl/D-aspartyl protein methyltransferase family.</text>
</comment>
<reference evidence="4 5" key="1">
    <citation type="submission" date="2024-09" db="EMBL/GenBank/DDBJ databases">
        <title>Draft genome sequence of Candidatus Magnetaquicoccaceae bacterium FCR-1.</title>
        <authorList>
            <person name="Shimoshige H."/>
            <person name="Shimamura S."/>
            <person name="Taoka A."/>
            <person name="Kobayashi H."/>
            <person name="Maekawa T."/>
        </authorList>
    </citation>
    <scope>NUCLEOTIDE SEQUENCE [LARGE SCALE GENOMIC DNA]</scope>
    <source>
        <strain evidence="4 5">FCR-1</strain>
    </source>
</reference>
<dbReference type="Pfam" id="PF01135">
    <property type="entry name" value="PCMT"/>
    <property type="match status" value="1"/>
</dbReference>
<dbReference type="Gene3D" id="3.40.50.150">
    <property type="entry name" value="Vaccinia Virus protein VP39"/>
    <property type="match status" value="1"/>
</dbReference>
<evidence type="ECO:0000313" key="5">
    <source>
        <dbReference type="Proteomes" id="UP001628193"/>
    </source>
</evidence>
<dbReference type="PANTHER" id="PTHR11579">
    <property type="entry name" value="PROTEIN-L-ISOASPARTATE O-METHYLTRANSFERASE"/>
    <property type="match status" value="1"/>
</dbReference>
<dbReference type="EMBL" id="BAAFGK010000004">
    <property type="protein sequence ID" value="GAB0058189.1"/>
    <property type="molecule type" value="Genomic_DNA"/>
</dbReference>
<sequence length="248" mass="26203">MLLTLFSGCVQRAKPGRDAGDPTPFMDIQQKGMMTMDYNLARVNMVKSQAVPNMVLDETLLAGMLRVSREAFTTPAHRMLAYSDMPVAWNDSGRRSLTPLQTGQMIQALALSAGDRVLVIGAGSGYESALLAAMGMKVFALESDAELAARGARLTEGADVTWRVAPLADGWSEAGRYDGILICGAVATVPNKIVGQMQPDGALTAILGLTGDVVMRGVKISGVPAREEALFDTVAPILPGFGDGGFRV</sequence>
<gene>
    <name evidence="4" type="primary">pcm_2</name>
    <name evidence="4" type="ORF">SIID45300_02533</name>
</gene>
<proteinExistence type="inferred from homology"/>
<accession>A0ABQ0CBC8</accession>
<dbReference type="GO" id="GO:0032259">
    <property type="term" value="P:methylation"/>
    <property type="evidence" value="ECO:0007669"/>
    <property type="project" value="UniProtKB-KW"/>
</dbReference>
<keyword evidence="4" id="KW-0808">Transferase</keyword>
<keyword evidence="5" id="KW-1185">Reference proteome</keyword>
<dbReference type="PANTHER" id="PTHR11579:SF18">
    <property type="entry name" value="PROTEIN-L-ISOASPARTATE O-METHYLTRANSFERASE"/>
    <property type="match status" value="1"/>
</dbReference>
<dbReference type="SUPFAM" id="SSF53335">
    <property type="entry name" value="S-adenosyl-L-methionine-dependent methyltransferases"/>
    <property type="match status" value="1"/>
</dbReference>
<comment type="caution">
    <text evidence="4">The sequence shown here is derived from an EMBL/GenBank/DDBJ whole genome shotgun (WGS) entry which is preliminary data.</text>
</comment>
<protein>
    <recommendedName>
        <fullName evidence="2">Protein-L-isoaspartate O-methyltransferase</fullName>
    </recommendedName>
    <alternativeName>
        <fullName evidence="3">Protein L-isoaspartyl methyltransferase</fullName>
    </alternativeName>
</protein>
<keyword evidence="4" id="KW-0489">Methyltransferase</keyword>
<evidence type="ECO:0000313" key="4">
    <source>
        <dbReference type="EMBL" id="GAB0058189.1"/>
    </source>
</evidence>
<organism evidence="4 5">
    <name type="scientific">Candidatus Magnetaquiglobus chichijimensis</name>
    <dbReference type="NCBI Taxonomy" id="3141448"/>
    <lineage>
        <taxon>Bacteria</taxon>
        <taxon>Pseudomonadati</taxon>
        <taxon>Pseudomonadota</taxon>
        <taxon>Magnetococcia</taxon>
        <taxon>Magnetococcales</taxon>
        <taxon>Candidatus Magnetaquicoccaceae</taxon>
        <taxon>Candidatus Magnetaquiglobus</taxon>
    </lineage>
</organism>
<dbReference type="InterPro" id="IPR029063">
    <property type="entry name" value="SAM-dependent_MTases_sf"/>
</dbReference>
<evidence type="ECO:0000256" key="2">
    <source>
        <dbReference type="ARBA" id="ARBA00013346"/>
    </source>
</evidence>
<evidence type="ECO:0000256" key="3">
    <source>
        <dbReference type="ARBA" id="ARBA00030757"/>
    </source>
</evidence>
<dbReference type="Proteomes" id="UP001628193">
    <property type="component" value="Unassembled WGS sequence"/>
</dbReference>
<dbReference type="GO" id="GO:0004719">
    <property type="term" value="F:protein-L-isoaspartate (D-aspartate) O-methyltransferase activity"/>
    <property type="evidence" value="ECO:0007669"/>
    <property type="project" value="UniProtKB-EC"/>
</dbReference>